<dbReference type="Pfam" id="PF25069">
    <property type="entry name" value="Med14_C"/>
    <property type="match status" value="1"/>
</dbReference>
<evidence type="ECO:0000313" key="20">
    <source>
        <dbReference type="RefSeq" id="XP_022254388.1"/>
    </source>
</evidence>
<evidence type="ECO:0000256" key="1">
    <source>
        <dbReference type="ARBA" id="ARBA00004123"/>
    </source>
</evidence>
<evidence type="ECO:0000256" key="3">
    <source>
        <dbReference type="ARBA" id="ARBA00019619"/>
    </source>
</evidence>
<evidence type="ECO:0000256" key="2">
    <source>
        <dbReference type="ARBA" id="ARBA00007813"/>
    </source>
</evidence>
<feature type="compositionally biased region" description="Polar residues" evidence="11">
    <location>
        <begin position="994"/>
        <end position="1009"/>
    </location>
</feature>
<feature type="domain" description="Mediator complex subunit MED14 N-terminal" evidence="12">
    <location>
        <begin position="28"/>
        <end position="217"/>
    </location>
</feature>
<dbReference type="InterPro" id="IPR055114">
    <property type="entry name" value="Med14_RM6"/>
</dbReference>
<evidence type="ECO:0000313" key="19">
    <source>
        <dbReference type="Proteomes" id="UP000694941"/>
    </source>
</evidence>
<proteinExistence type="inferred from homology"/>
<dbReference type="Pfam" id="PF25065">
    <property type="entry name" value="RM3_Med14"/>
    <property type="match status" value="1"/>
</dbReference>
<evidence type="ECO:0000259" key="12">
    <source>
        <dbReference type="Pfam" id="PF08638"/>
    </source>
</evidence>
<evidence type="ECO:0000259" key="15">
    <source>
        <dbReference type="Pfam" id="PF22984"/>
    </source>
</evidence>
<keyword evidence="7 10" id="KW-0804">Transcription</keyword>
<dbReference type="InterPro" id="IPR056878">
    <property type="entry name" value="RM5_Med14"/>
</dbReference>
<accession>A0ABM1TET2</accession>
<dbReference type="Pfam" id="PF25067">
    <property type="entry name" value="RM5_Med14"/>
    <property type="match status" value="1"/>
</dbReference>
<dbReference type="Pfam" id="PF22983">
    <property type="entry name" value="RM8_Med14"/>
    <property type="match status" value="1"/>
</dbReference>
<feature type="compositionally biased region" description="Polar residues" evidence="11">
    <location>
        <begin position="1196"/>
        <end position="1205"/>
    </location>
</feature>
<comment type="similarity">
    <text evidence="2 10">Belongs to the Mediator complex subunit 14 family.</text>
</comment>
<evidence type="ECO:0000256" key="8">
    <source>
        <dbReference type="ARBA" id="ARBA00023242"/>
    </source>
</evidence>
<dbReference type="GeneID" id="106470111"/>
<feature type="domain" description="Mediator of RNA polymerase II transcription subunit 14 RM6" evidence="15">
    <location>
        <begin position="787"/>
        <end position="855"/>
    </location>
</feature>
<keyword evidence="19" id="KW-1185">Reference proteome</keyword>
<evidence type="ECO:0000256" key="4">
    <source>
        <dbReference type="ARBA" id="ARBA00022737"/>
    </source>
</evidence>
<keyword evidence="4" id="KW-0677">Repeat</keyword>
<feature type="domain" description="Mediator of RNA polymerase II transcription subunit 14 RM2" evidence="13">
    <location>
        <begin position="296"/>
        <end position="371"/>
    </location>
</feature>
<dbReference type="InterPro" id="IPR013947">
    <property type="entry name" value="Mediator_Med14"/>
</dbReference>
<evidence type="ECO:0000259" key="13">
    <source>
        <dbReference type="Pfam" id="PF22981"/>
    </source>
</evidence>
<evidence type="ECO:0000256" key="9">
    <source>
        <dbReference type="ARBA" id="ARBA00032007"/>
    </source>
</evidence>
<feature type="region of interest" description="Disordered" evidence="11">
    <location>
        <begin position="1098"/>
        <end position="1205"/>
    </location>
</feature>
<dbReference type="Pfam" id="PF08638">
    <property type="entry name" value="Med14"/>
    <property type="match status" value="1"/>
</dbReference>
<evidence type="ECO:0000259" key="16">
    <source>
        <dbReference type="Pfam" id="PF25065"/>
    </source>
</evidence>
<comment type="function">
    <text evidence="10">Component of the Mediator complex, a coactivator involved in the regulated transcription of nearly all RNA polymerase II-dependent genes. Mediator functions as a bridge to convey information from gene-specific regulatory proteins to the basal RNA polymerase II transcription machinery. Mediator is recruited to promoters by direct interactions with regulatory proteins and serves as a scaffold for the assembly of a functional preinitiation complex with RNA polymerase II and the general transcription factors.</text>
</comment>
<feature type="domain" description="Mediator of RNA polymerase II transcription subunit 14 RM5" evidence="17">
    <location>
        <begin position="658"/>
        <end position="745"/>
    </location>
</feature>
<reference evidence="20" key="1">
    <citation type="submission" date="2025-08" db="UniProtKB">
        <authorList>
            <consortium name="RefSeq"/>
        </authorList>
    </citation>
    <scope>IDENTIFICATION</scope>
    <source>
        <tissue evidence="20">Muscle</tissue>
    </source>
</reference>
<sequence length="1493" mass="165207">MAPLPVDGRQTPVGNMQITPTLPPGGGTIPLGRLIEFILQKTYHDLTVLAELLPRKTDMDRKIEIVQFASRTRQLFVRLLALVKWAASASKVEKCAAIMGFLDKQSSLFIETADVLTKMARETLVHARLPSFHIPCAVDVLTLGTYSRLPTCIRDRIVPPDPILPSEKRSTLLRLNQIIQYRLVSSDLPPEMWNLKIENGRVIFHVEHEFEVSLTLMRDGVLVPWRLLDIDILVEDKETGDGKALIHSLQVNYIHQLIQSRLIDNSRPLLDVYTILHSFCLSLQLEVLHSQTVRLCRERLGEFIRIEEYVAGNWLVLSYWRDQIAKDGQGYRVCVQIDPNDPSKPLQVTHVPQLNVIEAGQTEQAIKSDHLSIEKLLIHTIHIRTKQKLTDLKEDLISKLGETECSIGGSPAILHFPLLQPCMQSEQLLVTVDTHTGYFLAHIPQFEAPMMEELSESLNKDLSQVEALVLDLRYWVVLRRCEKTIQHLPVISSEQLPLIVPPEHPVAQLGKHKLFIKLCKHHNYYVVVQLKPHEDNPSDVALQYYLMTVSPQPLEESTDQRDDTTGLELELPKSFLQVVNFLPLNTFTISHGPFTSIEVADQNVGVKRKLLAKQPAESSVKRLKNTGYFNTELAHVIAMCDERLPFCTLTAELNRRGICHQGLQVEANGTNFVVKLVKMPLCEGSDVEAAAVLSSSLLSCTLRLPGKGMRAWLVEFVFCNCPLTSLSAKEQGPRRPVSFMYDFGSGTSRQVVEMVDELLQDWSTMVHLYGVVVEFSEALKNDQDGNLASLMDIKSFTYKKLVVGYGPSKASTVTIYWRASERRFHLAFGVVGQTVSASNPHTSVASQLQHEFNHHHSVAKLVQALHDTYSLLLSLSKLPSAPHLGVIYSRAQVPIQTFVIIAQSSTHIRVVYRNTYCLDIHCKPDGLLAIQDGAFSLFDKTKVVEELMPIQGLRAFLNKFVDEASSQLRRLSHSEDDNPPSPGSTLDSLDPFLSSASQIRPSPPSQRGNQEGGGTPGGLRFHHPMTPPSNPHTPASPHTGMLSQSYRTSPNPSFPLASPPSLGSQGQHVSPSTSMFHVQAQSPGNIFAGSSPVNPLHVPSPSFLPAPSPSSSSQVQMQSPAGFMGSQSHAEGGSPFPPSNSAGSLSLSSPAPGGWPGSPSVPRPSPRPLGAAQSPGSSGHPALHSPQAAGTEHTKQTGISHTSSRVLPHRSWAAAVPTVLSHKAFDLLCSPVAPPQGAPPCHYSPLERFLGCVFMRYNLQRAIQKDDSLTSVQSSEPGVLQFNVETMHCKVILNTITLQSLNLKLVAAPEYKDQWNPEELQVLERFFDTKVVGIPYKPNAFIAFGRILNASLRILKDCINIMRLELAPDRNLKWAVQFCLTIPPAAPPIALTGMSAVLMVQNKILLFFQLTRIGLNLAPGVEPQTVVVPILYDINNNVTQLWDRRGHSSLSPTDPLSVIGNMLRRFNEYNPPQGECSIYPAVRELLTNLVIPI</sequence>
<evidence type="ECO:0000259" key="17">
    <source>
        <dbReference type="Pfam" id="PF25067"/>
    </source>
</evidence>
<evidence type="ECO:0000259" key="18">
    <source>
        <dbReference type="Pfam" id="PF25069"/>
    </source>
</evidence>
<evidence type="ECO:0000256" key="6">
    <source>
        <dbReference type="ARBA" id="ARBA00023159"/>
    </source>
</evidence>
<keyword evidence="6 10" id="KW-0010">Activator</keyword>
<gene>
    <name evidence="20" type="primary">LOC106470111</name>
</gene>
<protein>
    <recommendedName>
        <fullName evidence="3 10">Mediator of RNA polymerase II transcription subunit 14</fullName>
    </recommendedName>
    <alternativeName>
        <fullName evidence="9 10">Mediator complex subunit 14</fullName>
    </alternativeName>
</protein>
<dbReference type="InterPro" id="IPR055113">
    <property type="entry name" value="Med14_RM2"/>
</dbReference>
<dbReference type="PANTHER" id="PTHR12809">
    <property type="entry name" value="MEDIATOR COMPLEX SUBUNIT"/>
    <property type="match status" value="1"/>
</dbReference>
<comment type="subcellular location">
    <subcellularLocation>
        <location evidence="1 10">Nucleus</location>
    </subcellularLocation>
</comment>
<dbReference type="PANTHER" id="PTHR12809:SF2">
    <property type="entry name" value="MEDIATOR OF RNA POLYMERASE II TRANSCRIPTION SUBUNIT 14"/>
    <property type="match status" value="1"/>
</dbReference>
<dbReference type="Pfam" id="PF22981">
    <property type="entry name" value="RM2_Med14"/>
    <property type="match status" value="1"/>
</dbReference>
<dbReference type="RefSeq" id="XP_022254388.1">
    <property type="nucleotide sequence ID" value="XM_022398680.1"/>
</dbReference>
<dbReference type="InterPro" id="IPR055107">
    <property type="entry name" value="Med14_RM8"/>
</dbReference>
<dbReference type="InterPro" id="IPR056877">
    <property type="entry name" value="Med14_C"/>
</dbReference>
<evidence type="ECO:0000256" key="5">
    <source>
        <dbReference type="ARBA" id="ARBA00023015"/>
    </source>
</evidence>
<evidence type="ECO:0000259" key="14">
    <source>
        <dbReference type="Pfam" id="PF22983"/>
    </source>
</evidence>
<name>A0ABM1TET2_LIMPO</name>
<feature type="domain" description="Mediator of RNA polymerase II transcription subunit 14 RM8" evidence="14">
    <location>
        <begin position="1259"/>
        <end position="1332"/>
    </location>
</feature>
<keyword evidence="8 10" id="KW-0539">Nucleus</keyword>
<dbReference type="Pfam" id="PF22984">
    <property type="entry name" value="RM6_Med14"/>
    <property type="match status" value="1"/>
</dbReference>
<feature type="compositionally biased region" description="Low complexity" evidence="11">
    <location>
        <begin position="1139"/>
        <end position="1158"/>
    </location>
</feature>
<keyword evidence="5 10" id="KW-0805">Transcription regulation</keyword>
<feature type="compositionally biased region" description="Polar residues" evidence="11">
    <location>
        <begin position="1061"/>
        <end position="1073"/>
    </location>
</feature>
<dbReference type="InterPro" id="IPR055122">
    <property type="entry name" value="Med14_N"/>
</dbReference>
<evidence type="ECO:0000256" key="11">
    <source>
        <dbReference type="SAM" id="MobiDB-lite"/>
    </source>
</evidence>
<dbReference type="Proteomes" id="UP000694941">
    <property type="component" value="Unplaced"/>
</dbReference>
<feature type="domain" description="Mediator of RNA polymerase II transcription subunit 14 RM3" evidence="16">
    <location>
        <begin position="374"/>
        <end position="481"/>
    </location>
</feature>
<feature type="compositionally biased region" description="Polar residues" evidence="11">
    <location>
        <begin position="1041"/>
        <end position="1051"/>
    </location>
</feature>
<dbReference type="InterPro" id="IPR056879">
    <property type="entry name" value="RM3_Med14"/>
</dbReference>
<evidence type="ECO:0000256" key="10">
    <source>
        <dbReference type="RuleBase" id="RU365082"/>
    </source>
</evidence>
<feature type="domain" description="Mediator of RNA polymerase II transcription subunit 14 C-terminal" evidence="18">
    <location>
        <begin position="1348"/>
        <end position="1492"/>
    </location>
</feature>
<evidence type="ECO:0000256" key="7">
    <source>
        <dbReference type="ARBA" id="ARBA00023163"/>
    </source>
</evidence>
<organism evidence="19 20">
    <name type="scientific">Limulus polyphemus</name>
    <name type="common">Atlantic horseshoe crab</name>
    <dbReference type="NCBI Taxonomy" id="6850"/>
    <lineage>
        <taxon>Eukaryota</taxon>
        <taxon>Metazoa</taxon>
        <taxon>Ecdysozoa</taxon>
        <taxon>Arthropoda</taxon>
        <taxon>Chelicerata</taxon>
        <taxon>Merostomata</taxon>
        <taxon>Xiphosura</taxon>
        <taxon>Limulidae</taxon>
        <taxon>Limulus</taxon>
    </lineage>
</organism>
<feature type="compositionally biased region" description="Low complexity" evidence="11">
    <location>
        <begin position="1109"/>
        <end position="1120"/>
    </location>
</feature>
<feature type="region of interest" description="Disordered" evidence="11">
    <location>
        <begin position="970"/>
        <end position="1073"/>
    </location>
</feature>
<comment type="subunit">
    <text evidence="10">Component of the Mediator complex.</text>
</comment>